<dbReference type="SUPFAM" id="SSF51735">
    <property type="entry name" value="NAD(P)-binding Rossmann-fold domains"/>
    <property type="match status" value="1"/>
</dbReference>
<feature type="domain" description="NAD-dependent epimerase/dehydratase" evidence="3">
    <location>
        <begin position="7"/>
        <end position="231"/>
    </location>
</feature>
<evidence type="ECO:0000256" key="1">
    <source>
        <dbReference type="ARBA" id="ARBA00005125"/>
    </source>
</evidence>
<evidence type="ECO:0000313" key="4">
    <source>
        <dbReference type="EMBL" id="MCY0149280.1"/>
    </source>
</evidence>
<sequence>MSTRVHLVTGAGGLVGRAVTDQLRARGDRVIGIDRMASGEGDGRIIDCDLRDTHRLHQLAYAHDLDTIIHCGAHSGPMVARDNPYDLVSVNVIGTANVLEIARVRRLRRFVNCSSVSVYGATVAGPVVENVPLHPSTVYGATKLAAEYLVTAYAKEHRLAAVSLRLSWVYGPNRTTNCLLRRMVDDAIEGKPTRVDWGAGFHRQYIHADDAAAALIAAVDAASIDQHAYNITGDTYQTLTETAELVRRVLPQADIRFGEGNDPGDDVQHRFDITAARRDLDYVPAISLEEGIRRFAETIKEQR</sequence>
<protein>
    <submittedName>
        <fullName evidence="4">NAD(P)-dependent oxidoreductase</fullName>
    </submittedName>
</protein>
<dbReference type="InterPro" id="IPR001509">
    <property type="entry name" value="Epimerase_deHydtase"/>
</dbReference>
<keyword evidence="5" id="KW-1185">Reference proteome</keyword>
<dbReference type="EMBL" id="JAOVZR010000001">
    <property type="protein sequence ID" value="MCY0149280.1"/>
    <property type="molecule type" value="Genomic_DNA"/>
</dbReference>
<dbReference type="InterPro" id="IPR020904">
    <property type="entry name" value="Sc_DH/Rdtase_CS"/>
</dbReference>
<comment type="similarity">
    <text evidence="2">Belongs to the NAD(P)-dependent epimerase/dehydratase family.</text>
</comment>
<dbReference type="PROSITE" id="PS00061">
    <property type="entry name" value="ADH_SHORT"/>
    <property type="match status" value="1"/>
</dbReference>
<evidence type="ECO:0000256" key="2">
    <source>
        <dbReference type="ARBA" id="ARBA00007637"/>
    </source>
</evidence>
<dbReference type="Pfam" id="PF01370">
    <property type="entry name" value="Epimerase"/>
    <property type="match status" value="1"/>
</dbReference>
<dbReference type="PANTHER" id="PTHR43000">
    <property type="entry name" value="DTDP-D-GLUCOSE 4,6-DEHYDRATASE-RELATED"/>
    <property type="match status" value="1"/>
</dbReference>
<dbReference type="CDD" id="cd08946">
    <property type="entry name" value="SDR_e"/>
    <property type="match status" value="1"/>
</dbReference>
<dbReference type="RefSeq" id="WP_267654781.1">
    <property type="nucleotide sequence ID" value="NZ_JAOVZR010000001.1"/>
</dbReference>
<reference evidence="4" key="1">
    <citation type="submission" date="2022-10" db="EMBL/GenBank/DDBJ databases">
        <title>Hoeflea sp. G2-23, isolated from marine algae.</title>
        <authorList>
            <person name="Kristyanto S."/>
            <person name="Kim J.M."/>
            <person name="Jeon C.O."/>
        </authorList>
    </citation>
    <scope>NUCLEOTIDE SEQUENCE</scope>
    <source>
        <strain evidence="4">G2-23</strain>
    </source>
</reference>
<evidence type="ECO:0000259" key="3">
    <source>
        <dbReference type="Pfam" id="PF01370"/>
    </source>
</evidence>
<accession>A0ABT3ZBU9</accession>
<comment type="caution">
    <text evidence="4">The sequence shown here is derived from an EMBL/GenBank/DDBJ whole genome shotgun (WGS) entry which is preliminary data.</text>
</comment>
<name>A0ABT3ZBU9_9HYPH</name>
<organism evidence="4 5">
    <name type="scientific">Hoeflea algicola</name>
    <dbReference type="NCBI Taxonomy" id="2983763"/>
    <lineage>
        <taxon>Bacteria</taxon>
        <taxon>Pseudomonadati</taxon>
        <taxon>Pseudomonadota</taxon>
        <taxon>Alphaproteobacteria</taxon>
        <taxon>Hyphomicrobiales</taxon>
        <taxon>Rhizobiaceae</taxon>
        <taxon>Hoeflea</taxon>
    </lineage>
</organism>
<evidence type="ECO:0000313" key="5">
    <source>
        <dbReference type="Proteomes" id="UP001073227"/>
    </source>
</evidence>
<dbReference type="Gene3D" id="3.40.50.720">
    <property type="entry name" value="NAD(P)-binding Rossmann-like Domain"/>
    <property type="match status" value="1"/>
</dbReference>
<dbReference type="Proteomes" id="UP001073227">
    <property type="component" value="Unassembled WGS sequence"/>
</dbReference>
<proteinExistence type="inferred from homology"/>
<gene>
    <name evidence="4" type="ORF">OEG84_16580</name>
</gene>
<comment type="pathway">
    <text evidence="1">Bacterial outer membrane biogenesis; LPS O-antigen biosynthesis.</text>
</comment>
<dbReference type="InterPro" id="IPR036291">
    <property type="entry name" value="NAD(P)-bd_dom_sf"/>
</dbReference>